<evidence type="ECO:0000313" key="1">
    <source>
        <dbReference type="EMBL" id="OEY97830.1"/>
    </source>
</evidence>
<sequence>MSFLKNLGKELKQITDEFEQSENLQNFIFKYEPFEHEQVQILVAKAYLMVLSDSCEYPEENFSSEYFIQHFKQHTVLEIQLIVLQAMLIRLKQHANEKRAQFNDWYNELIEYAEQFSQDNYQVIDTLIEVYSYKAQNLSGKDPFKVHYFYHKIIQLSKKNLSNENYELVFQAEQKIFQFYLSRQQLSAFKQSYYAINAHYLSNHQTDITSALKQNTAIFLQFWLDVQKDQNPFLHPEIRQFLQYLHIQDDLKNLILQPENQRQYQFIFELCYLFWLIQYEEISEKYWFVLLKYHQTLQDYQSLIDSFWFDQPQRRHGFQSFLIDSTDKYHSLNKYRKMFNTSLGKNNL</sequence>
<dbReference type="STRING" id="1262585.BJI46_07995"/>
<name>A0A1E7REK2_9GAMM</name>
<protein>
    <submittedName>
        <fullName evidence="1">Uncharacterized protein</fullName>
    </submittedName>
</protein>
<accession>A0A1E7REK2</accession>
<gene>
    <name evidence="1" type="ORF">BJI46_07995</name>
</gene>
<proteinExistence type="predicted"/>
<dbReference type="AlphaFoldDB" id="A0A1E7REK2"/>
<dbReference type="Proteomes" id="UP000185895">
    <property type="component" value="Unassembled WGS sequence"/>
</dbReference>
<comment type="caution">
    <text evidence="1">The sequence shown here is derived from an EMBL/GenBank/DDBJ whole genome shotgun (WGS) entry which is preliminary data.</text>
</comment>
<organism evidence="1 2">
    <name type="scientific">Acinetobacter qingfengensis</name>
    <dbReference type="NCBI Taxonomy" id="1262585"/>
    <lineage>
        <taxon>Bacteria</taxon>
        <taxon>Pseudomonadati</taxon>
        <taxon>Pseudomonadota</taxon>
        <taxon>Gammaproteobacteria</taxon>
        <taxon>Moraxellales</taxon>
        <taxon>Moraxellaceae</taxon>
        <taxon>Acinetobacter</taxon>
    </lineage>
</organism>
<evidence type="ECO:0000313" key="2">
    <source>
        <dbReference type="Proteomes" id="UP000185895"/>
    </source>
</evidence>
<keyword evidence="2" id="KW-1185">Reference proteome</keyword>
<reference evidence="1 2" key="1">
    <citation type="submission" date="2016-09" db="EMBL/GenBank/DDBJ databases">
        <authorList>
            <person name="Capua I."/>
            <person name="De Benedictis P."/>
            <person name="Joannis T."/>
            <person name="Lombin L.H."/>
            <person name="Cattoli G."/>
        </authorList>
    </citation>
    <scope>NUCLEOTIDE SEQUENCE [LARGE SCALE GENOMIC DNA]</scope>
    <source>
        <strain evidence="1 2">ANC 4671</strain>
    </source>
</reference>
<dbReference type="RefSeq" id="WP_070068749.1">
    <property type="nucleotide sequence ID" value="NZ_MKKK01000003.1"/>
</dbReference>
<dbReference type="EMBL" id="MKKK01000003">
    <property type="protein sequence ID" value="OEY97830.1"/>
    <property type="molecule type" value="Genomic_DNA"/>
</dbReference>